<evidence type="ECO:0000256" key="6">
    <source>
        <dbReference type="ARBA" id="ARBA00022807"/>
    </source>
</evidence>
<evidence type="ECO:0000256" key="7">
    <source>
        <dbReference type="SAM" id="MobiDB-lite"/>
    </source>
</evidence>
<feature type="region of interest" description="Disordered" evidence="7">
    <location>
        <begin position="746"/>
        <end position="767"/>
    </location>
</feature>
<dbReference type="InParanoid" id="Q2HHK5"/>
<dbReference type="eggNOG" id="ENOG502QUFK">
    <property type="taxonomic scope" value="Eukaryota"/>
</dbReference>
<dbReference type="InterPro" id="IPR046541">
    <property type="entry name" value="DUF6606"/>
</dbReference>
<evidence type="ECO:0000256" key="4">
    <source>
        <dbReference type="ARBA" id="ARBA00022786"/>
    </source>
</evidence>
<evidence type="ECO:0000259" key="10">
    <source>
        <dbReference type="Pfam" id="PF20255"/>
    </source>
</evidence>
<dbReference type="EMBL" id="CH408029">
    <property type="protein sequence ID" value="EAQ92064.1"/>
    <property type="molecule type" value="Genomic_DNA"/>
</dbReference>
<dbReference type="SUPFAM" id="SSF52540">
    <property type="entry name" value="P-loop containing nucleoside triphosphate hydrolases"/>
    <property type="match status" value="1"/>
</dbReference>
<dbReference type="GO" id="GO:0006508">
    <property type="term" value="P:proteolysis"/>
    <property type="evidence" value="ECO:0007669"/>
    <property type="project" value="UniProtKB-KW"/>
</dbReference>
<evidence type="ECO:0000313" key="11">
    <source>
        <dbReference type="EMBL" id="EAQ92064.1"/>
    </source>
</evidence>
<dbReference type="OrthoDB" id="3182339at2759"/>
<evidence type="ECO:0000256" key="3">
    <source>
        <dbReference type="ARBA" id="ARBA00022670"/>
    </source>
</evidence>
<dbReference type="HOGENOM" id="CLU_000211_1_0_1"/>
<feature type="domain" description="DUF3638" evidence="8">
    <location>
        <begin position="1989"/>
        <end position="2215"/>
    </location>
</feature>
<keyword evidence="12" id="KW-1185">Reference proteome</keyword>
<keyword evidence="3" id="KW-0645">Protease</keyword>
<feature type="domain" description="DUF6606" evidence="10">
    <location>
        <begin position="8"/>
        <end position="280"/>
    </location>
</feature>
<evidence type="ECO:0000256" key="1">
    <source>
        <dbReference type="ARBA" id="ARBA00000707"/>
    </source>
</evidence>
<comment type="catalytic activity">
    <reaction evidence="1">
        <text>Thiol-dependent hydrolysis of ester, thioester, amide, peptide and isopeptide bonds formed by the C-terminal Gly of ubiquitin (a 76-residue protein attached to proteins as an intracellular targeting signal).</text>
        <dbReference type="EC" id="3.4.19.12"/>
    </reaction>
</comment>
<dbReference type="InterPro" id="IPR051346">
    <property type="entry name" value="OTU_Deubiquitinase"/>
</dbReference>
<keyword evidence="5" id="KW-0378">Hydrolase</keyword>
<gene>
    <name evidence="11" type="ORF">CHGG_00299</name>
</gene>
<organism evidence="11 12">
    <name type="scientific">Chaetomium globosum (strain ATCC 6205 / CBS 148.51 / DSM 1962 / NBRC 6347 / NRRL 1970)</name>
    <name type="common">Soil fungus</name>
    <dbReference type="NCBI Taxonomy" id="306901"/>
    <lineage>
        <taxon>Eukaryota</taxon>
        <taxon>Fungi</taxon>
        <taxon>Dikarya</taxon>
        <taxon>Ascomycota</taxon>
        <taxon>Pezizomycotina</taxon>
        <taxon>Sordariomycetes</taxon>
        <taxon>Sordariomycetidae</taxon>
        <taxon>Sordariales</taxon>
        <taxon>Chaetomiaceae</taxon>
        <taxon>Chaetomium</taxon>
    </lineage>
</organism>
<evidence type="ECO:0000259" key="8">
    <source>
        <dbReference type="Pfam" id="PF12340"/>
    </source>
</evidence>
<dbReference type="GeneID" id="4386552"/>
<dbReference type="InterPro" id="IPR022099">
    <property type="entry name" value="DUF3638"/>
</dbReference>
<dbReference type="Proteomes" id="UP000001056">
    <property type="component" value="Unassembled WGS sequence"/>
</dbReference>
<dbReference type="RefSeq" id="XP_001219520.1">
    <property type="nucleotide sequence ID" value="XM_001219519.1"/>
</dbReference>
<dbReference type="InterPro" id="IPR027417">
    <property type="entry name" value="P-loop_NTPase"/>
</dbReference>
<protein>
    <recommendedName>
        <fullName evidence="2">ubiquitinyl hydrolase 1</fullName>
        <ecNumber evidence="2">3.4.19.12</ecNumber>
    </recommendedName>
</protein>
<dbReference type="Pfam" id="PF12340">
    <property type="entry name" value="DUF3638"/>
    <property type="match status" value="1"/>
</dbReference>
<dbReference type="VEuPathDB" id="FungiDB:CHGG_00299"/>
<evidence type="ECO:0000256" key="5">
    <source>
        <dbReference type="ARBA" id="ARBA00022801"/>
    </source>
</evidence>
<accession>Q2HHK5</accession>
<dbReference type="PANTHER" id="PTHR13367:SF33">
    <property type="entry name" value="P-LOOP CONTAINING NUCLEOSIDE TRIPHOSPHATE HYDROLASE PROTEIN"/>
    <property type="match status" value="1"/>
</dbReference>
<keyword evidence="6" id="KW-0788">Thiol protease</keyword>
<evidence type="ECO:0000259" key="9">
    <source>
        <dbReference type="Pfam" id="PF12359"/>
    </source>
</evidence>
<name>Q2HHK5_CHAGB</name>
<sequence length="2895" mass="326254">MAPLLESVFNHLVLPPKLPGRQDADRDAVGHNILTRLIHACKTLVALPGQETQEAWQSVHHLLLTCLELHRDGFDRASLRNAFSRLDVGCPVALHIAEQNCAILIRRVPQDPGYDDVIFESFETSPSAEDVLAAEGAMQWDFPGRAAQIPLSKFLDPSFMESLTTFMKQASTESLDRFAAHSLKAKVAVMEVRDTTDPALITQMLLPLLEAVGYSPDVPKFRKRVRDDVSFHKALLPWRRLPFWLVLRVAIQRHLCLNFGDSNGRACYKFLICTLLSQLLADSAGQLHPELTILLRSKLCRRLAKLEMEKSQASPECRITYQRLFDSTSSLFTNAIQGATTQVETAWRRYKTTITPSIPRLPLQADERSFRLSLRNSAQYLDNVLHLAAPKKAGATTQPAVKDQTPVTTIEDCINLAQRITLLVCATDGAFAPESGPGQASISILNLFDLWMKMDKCAVANCPLLYDYHPCFHPELLDVLQLATPKEMQRLKMIQEYLLERCSRCKFGAKTILSGPGKDSFAARFVETSTPLKLLRDRITVESQRARALAESNWKKAYDQYDVLSETLYANVCSCTRKANGRYGRRNCDRCQCRKTRNKLRVAVHEDFLPAEAHLSAAVLFELDPPRYLAAYRDATWIIIRKLAHPSRPLTPSPSPHMHLKEYKPLEPFAQTDVRFLSIASAKKSFLQSHYKQIKMKIEKSAVLLPNGLDFRLYDAKSQIWVGDVNKPLTFSHLCGIHMPPALRSSVFPPQEHPHHDPDGPSSYESIANQPKCPVGMSVHEFAAYQGLISGRSRRWLSMLAELGSPNLNFSSEDAMHVVSQLAIQAGPTRQHNGVLRDVHVVFQDSSFCVRLAEQIRRRLRMIYSNWRETCCMEMLITLSLRLFHLATDQGNRDAAHELIKMAREATLGWITQIREALWKSADTSAAEQIARFGVWASLLCRRTFTTFEDPNPDGNMSAEDLEGFTQASVALQQNLVVDLGRLSPTLKTMMARDMKMAYRIRDVLRVAIQNHPLGLNRAIGKTWSDTSDQESATDSKFGQWTFVVSKSQSNQWITCLTKSTSTLTLAQRIHYNYIDGRLLVDGSHIGKLPLSIRDSPESMSLQGLRREQSIHFGLRGNRVVIQAVVGREVWEYVPRHIFFGPSSWDLPFSLIDNCVHWLNLGSGRLEIRRKPVIWRTRMSDWVLDVRKRQGRRSNVLLLDPHSDLSRKVAAILGNFEETHKLTTFQPLHPRGRLSVELRNMALSFFVNDDGILQCRELQAEIDPSQDSGTLYGFRSGLVLRGVPCRDERSIIAPLGAVSWKRDGIHVSVCASSADHYGKFGIDEVLGQLTCPPEPRLLYTKALLHALTSFPLPDDLTRRTGTEEALRTLKSGRCQPWQPIGGGAIASLLAIQRLVPGRHYYPPDKQCLQIVTWDPALTMTIQHDSYDSVVSSILKRSEQLRAFAENNNEVLNPPADPSSWLRLRAETYRLSYERNISEGIISTRKDTIYQARDRYATLPAATDVYQLTRLLHHQTRNIHMARPLKTSLQEWRQFGGFHHTRGSNTVPPLADLVSGKIAENWGTLVDEFRNADRKNPYGAIFKLALLCFAPDKKRDVLHFLAACYGLDELAALEPPRYPWFTDFWVGEAPALASLEATISNAYRESDFPAAFGHAGGEYVSTIEEFQADRLRRCKEEAVRLAAFILQQWPCPKPPVEGFETEELNIQEAVDLVLPEWRRLYQNLMLSEYLDKVQDILNKYQCKRGKSAPAPCHPVVPFFVLRSGGSPVPSLARDPFITIPLPLRPSLACRGDGSSQGQRPQATAQDSQHNRDNKIGCFRRHDDNGVGMAHYRAGELEVLRIVLSPFVRSQDNTRKEYGNSLMDSLAALEATANREDAKSEVPDIQVIQAQILDARSNVNDQLNAAITVFSSGDSRFRWLELANLWVWNSPIAILELLRSSNKGGLSQAARELLVSYGLSVTRFQRLQRINSALLRGDISKAKKEWKNIGHTEWNPLEFPDWFLLEIEGNILIRPEQVEVARAIIAPASKSSSVLQMNMGSGKTSCIVPMAMSVLADGNQLARLVVPKALLSQTAQIMQTRLGGLVGRDITHLPFSRRTPTGEEAPTMIPLYSELHEQARQRRGIMITTPEHILSYKLGGLQRLADMRLDEARDMIGYQSRLSETCRDVLDESDFTLAVRTQLVYPSGPQLPLDGHPYRWVTIQAILSLVEDHLPGIQNDFPRGLELSERLGGFPVAHFLQNEAEDELNSRVAKDISSGRTAVLALANPERPFPCSLVEQILTRDKGIDSKLVEEFASHFPNQKIASDNILLVRGLLENRILLLCLKKRWNVQYGFHPGRSPVAVPFEAKGVPSEQSEFGHPDVALLLTCLSFYYSGLNPTQFREGLQHVLGSGDPAAEYDRWTQGFSSLPEHLSHWNAINLDHQQQFDELWSRLRFNRNVLDHYMNTFVFPAHARQFEVKIQASGWDLPLLPMSSDPTVPSRAISTGFSGTNDNRMLLPLTIKQDDLPSLHQTNAEVLTYLLQPRNREYYRAPWRMNKEEGLLEELSRKGIRVLIDAGAYVLEQDNETLVKTWLAKDTRAQAAVYFGADSRAWVQYRSNKKAPLVATPFAESLDNCLVYLDEAHTRGVDLKLPQYARGALTLALGQTKDHTVQAAMRLRELGSTQPSSFSPLSKCIRASSMSAECRVTDPSTHPMSFLGLLEQTCRVNDQLRDLYLAQGYDFCRRVNSQLLHADFLTDATQRSALLDSIRRPERQTLPEMYGTKTGRASQPTAEPLSSGKLSEFMRELDWQQGMGDGGVGPGGQDAAFEEVEQERQVERFQAEHVQQRQNRPSYKALSFPGLHKRIRQFVETGELKGKKGRKHAFAAMANTSTGQEAWCQANRLATLRLNRVYADY</sequence>
<dbReference type="InterPro" id="IPR022105">
    <property type="entry name" value="DUF3645"/>
</dbReference>
<dbReference type="Pfam" id="PF20255">
    <property type="entry name" value="DUF6606"/>
    <property type="match status" value="1"/>
</dbReference>
<proteinExistence type="predicted"/>
<keyword evidence="4" id="KW-0833">Ubl conjugation pathway</keyword>
<feature type="compositionally biased region" description="Polar residues" evidence="7">
    <location>
        <begin position="1792"/>
        <end position="1806"/>
    </location>
</feature>
<dbReference type="Gene3D" id="3.40.50.300">
    <property type="entry name" value="P-loop containing nucleotide triphosphate hydrolases"/>
    <property type="match status" value="1"/>
</dbReference>
<dbReference type="PANTHER" id="PTHR13367">
    <property type="entry name" value="UBIQUITIN THIOESTERASE"/>
    <property type="match status" value="1"/>
</dbReference>
<dbReference type="EC" id="3.4.19.12" evidence="2"/>
<feature type="domain" description="DUF3645" evidence="9">
    <location>
        <begin position="2335"/>
        <end position="2367"/>
    </location>
</feature>
<evidence type="ECO:0000313" key="12">
    <source>
        <dbReference type="Proteomes" id="UP000001056"/>
    </source>
</evidence>
<dbReference type="STRING" id="306901.Q2HHK5"/>
<dbReference type="Pfam" id="PF12359">
    <property type="entry name" value="DUF3645"/>
    <property type="match status" value="1"/>
</dbReference>
<feature type="region of interest" description="Disordered" evidence="7">
    <location>
        <begin position="1787"/>
        <end position="1813"/>
    </location>
</feature>
<evidence type="ECO:0000256" key="2">
    <source>
        <dbReference type="ARBA" id="ARBA00012759"/>
    </source>
</evidence>
<dbReference type="OMA" id="DIMHTPM"/>
<reference evidence="12" key="1">
    <citation type="journal article" date="2015" name="Genome Announc.">
        <title>Draft genome sequence of the cellulolytic fungus Chaetomium globosum.</title>
        <authorList>
            <person name="Cuomo C.A."/>
            <person name="Untereiner W.A."/>
            <person name="Ma L.-J."/>
            <person name="Grabherr M."/>
            <person name="Birren B.W."/>
        </authorList>
    </citation>
    <scope>NUCLEOTIDE SEQUENCE [LARGE SCALE GENOMIC DNA]</scope>
    <source>
        <strain evidence="12">ATCC 6205 / CBS 148.51 / DSM 1962 / NBRC 6347 / NRRL 1970</strain>
    </source>
</reference>
<dbReference type="GO" id="GO:0004843">
    <property type="term" value="F:cysteine-type deubiquitinase activity"/>
    <property type="evidence" value="ECO:0007669"/>
    <property type="project" value="UniProtKB-EC"/>
</dbReference>